<proteinExistence type="predicted"/>
<accession>A0A7H0VB54</accession>
<evidence type="ECO:0000313" key="1">
    <source>
        <dbReference type="EMBL" id="QNR22952.1"/>
    </source>
</evidence>
<evidence type="ECO:0000313" key="3">
    <source>
        <dbReference type="Proteomes" id="UP000516305"/>
    </source>
</evidence>
<protein>
    <submittedName>
        <fullName evidence="1">Uncharacterized protein</fullName>
    </submittedName>
</protein>
<dbReference type="AlphaFoldDB" id="A0A7H0VB54"/>
<name>A0A7H0VB54_9FLAO</name>
<dbReference type="EMBL" id="CP060139">
    <property type="protein sequence ID" value="QNR22995.1"/>
    <property type="molecule type" value="Genomic_DNA"/>
</dbReference>
<sequence>MKIQKPSKALAVEVMPSAQYEQAYKQASIGRQVNNRPISNIGAVAQGGGLGFGSDIMPETITANYANETATPVTVMLFDPLGINAGILGGTYVDPTSWSGGLSNALIKEFFKHRPSSFKGFNYRVTTGSAAQFDQAVKWHKGQIDGSSVTRPLNIGQYQRNTQQNTLIQTIDTQFYIDQFSAMTFVVGANTTIAVDFVFGEVLNSVVGG</sequence>
<dbReference type="EMBL" id="CP060139">
    <property type="protein sequence ID" value="QNR22952.1"/>
    <property type="molecule type" value="Genomic_DNA"/>
</dbReference>
<evidence type="ECO:0000313" key="2">
    <source>
        <dbReference type="EMBL" id="QNR22995.1"/>
    </source>
</evidence>
<keyword evidence="3" id="KW-1185">Reference proteome</keyword>
<organism evidence="1 3">
    <name type="scientific">Croceimicrobium hydrocarbonivorans</name>
    <dbReference type="NCBI Taxonomy" id="2761580"/>
    <lineage>
        <taxon>Bacteria</taxon>
        <taxon>Pseudomonadati</taxon>
        <taxon>Bacteroidota</taxon>
        <taxon>Flavobacteriia</taxon>
        <taxon>Flavobacteriales</taxon>
        <taxon>Owenweeksiaceae</taxon>
        <taxon>Croceimicrobium</taxon>
    </lineage>
</organism>
<gene>
    <name evidence="1" type="ORF">H4K34_11240</name>
    <name evidence="2" type="ORF">H4K34_11455</name>
</gene>
<reference evidence="1 3" key="1">
    <citation type="submission" date="2020-08" db="EMBL/GenBank/DDBJ databases">
        <title>Croceimicrobium hydrocarbonivorans gen. nov., sp. nov., a novel marine bacterium isolated from a bacterial consortium that degrades polyethylene terephthalate.</title>
        <authorList>
            <person name="Liu R."/>
        </authorList>
    </citation>
    <scope>NUCLEOTIDE SEQUENCE [LARGE SCALE GENOMIC DNA]</scope>
    <source>
        <strain evidence="1 3">A20-9</strain>
    </source>
</reference>
<dbReference type="Proteomes" id="UP000516305">
    <property type="component" value="Chromosome"/>
</dbReference>
<dbReference type="KEGG" id="chyd:H4K34_11455"/>
<dbReference type="KEGG" id="chyd:H4K34_11240"/>
<dbReference type="RefSeq" id="WP_210757521.1">
    <property type="nucleotide sequence ID" value="NZ_CP060139.1"/>
</dbReference>